<gene>
    <name evidence="1" type="ORF">MM415B01544_0004</name>
</gene>
<protein>
    <submittedName>
        <fullName evidence="1">Putative tail protein</fullName>
    </submittedName>
</protein>
<dbReference type="Gene3D" id="3.30.2220.20">
    <property type="entry name" value="Phage tail assembly chaperone gp13-like"/>
    <property type="match status" value="1"/>
</dbReference>
<name>A0A6M3IJP9_9ZZZZ</name>
<dbReference type="AlphaFoldDB" id="A0A6M3IJP9"/>
<organism evidence="1">
    <name type="scientific">viral metagenome</name>
    <dbReference type="NCBI Taxonomy" id="1070528"/>
    <lineage>
        <taxon>unclassified sequences</taxon>
        <taxon>metagenomes</taxon>
        <taxon>organismal metagenomes</taxon>
    </lineage>
</organism>
<sequence length="115" mass="12726">MSLRDKIKEVKDIKEEIVFVADWDARISVRSMSGVERAMALNESLDDAGKVKNDVINAALLIACCYDPDTNEKLFTSDDKEWLMQKNASAIELLVTKAMEVSGLSGNSVKTAEKN</sequence>
<dbReference type="InterPro" id="IPR038556">
    <property type="entry name" value="TAC_Gp13-like_sf"/>
</dbReference>
<proteinExistence type="predicted"/>
<dbReference type="EMBL" id="MT141296">
    <property type="protein sequence ID" value="QJA57870.1"/>
    <property type="molecule type" value="Genomic_DNA"/>
</dbReference>
<reference evidence="1" key="1">
    <citation type="submission" date="2020-03" db="EMBL/GenBank/DDBJ databases">
        <title>The deep terrestrial virosphere.</title>
        <authorList>
            <person name="Holmfeldt K."/>
            <person name="Nilsson E."/>
            <person name="Simone D."/>
            <person name="Lopez-Fernandez M."/>
            <person name="Wu X."/>
            <person name="de Brujin I."/>
            <person name="Lundin D."/>
            <person name="Andersson A."/>
            <person name="Bertilsson S."/>
            <person name="Dopson M."/>
        </authorList>
    </citation>
    <scope>NUCLEOTIDE SEQUENCE</scope>
    <source>
        <strain evidence="1">MM415B01544</strain>
    </source>
</reference>
<evidence type="ECO:0000313" key="1">
    <source>
        <dbReference type="EMBL" id="QJA57870.1"/>
    </source>
</evidence>
<accession>A0A6M3IJP9</accession>